<feature type="transmembrane region" description="Helical" evidence="9">
    <location>
        <begin position="255"/>
        <end position="273"/>
    </location>
</feature>
<keyword evidence="3" id="KW-0813">Transport</keyword>
<feature type="transmembrane region" description="Helical" evidence="9">
    <location>
        <begin position="174"/>
        <end position="192"/>
    </location>
</feature>
<dbReference type="GO" id="GO:0005886">
    <property type="term" value="C:plasma membrane"/>
    <property type="evidence" value="ECO:0007669"/>
    <property type="project" value="UniProtKB-SubCell"/>
</dbReference>
<evidence type="ECO:0000256" key="4">
    <source>
        <dbReference type="ARBA" id="ARBA00022475"/>
    </source>
</evidence>
<dbReference type="AlphaFoldDB" id="A0A2N5DWC9"/>
<sequence length="332" mass="33987">MPSAPVRPRAGKGAQWLQGGALLIIITVLAVFAFLSPLFLTLSNLGNVLQQTAVTGTLAFGLSLVMAGGGSHSLTGGMDLSVAANMGLSAAVLATQLAAGHSLTASLTLALLSGVALGALNAVAVVWLRILPLLATLTTMNIAIGLEMVLTQNATVPVSGPLFEALLTPGPLTLSWLAWAFVLLTAGFIFLAQGSRFGLRLQAVGGHPQAARANGLAVGRYLAASYVLCGLAAALASFGSVTLLSGSSPGSGDNLLMVIAAVLLSVVFSRRLVPTVTGTLISALFLSLIANGFQLINISSYWINGVEGVLILLVVSLTALLRQRQLRSNVRV</sequence>
<evidence type="ECO:0000256" key="2">
    <source>
        <dbReference type="ARBA" id="ARBA00007942"/>
    </source>
</evidence>
<feature type="transmembrane region" description="Helical" evidence="9">
    <location>
        <begin position="134"/>
        <end position="154"/>
    </location>
</feature>
<organism evidence="10 11">
    <name type="scientific">Chimaeribacter californicus</name>
    <dbReference type="NCBI Taxonomy" id="2060067"/>
    <lineage>
        <taxon>Bacteria</taxon>
        <taxon>Pseudomonadati</taxon>
        <taxon>Pseudomonadota</taxon>
        <taxon>Gammaproteobacteria</taxon>
        <taxon>Enterobacterales</taxon>
        <taxon>Yersiniaceae</taxon>
        <taxon>Chimaeribacter</taxon>
    </lineage>
</organism>
<comment type="similarity">
    <text evidence="2">Belongs to the binding-protein-dependent transport system permease family. AraH/RbsC subfamily.</text>
</comment>
<dbReference type="OrthoDB" id="7028789at2"/>
<proteinExistence type="inferred from homology"/>
<evidence type="ECO:0000313" key="11">
    <source>
        <dbReference type="Proteomes" id="UP000234240"/>
    </source>
</evidence>
<dbReference type="GO" id="GO:0022857">
    <property type="term" value="F:transmembrane transporter activity"/>
    <property type="evidence" value="ECO:0007669"/>
    <property type="project" value="InterPro"/>
</dbReference>
<feature type="transmembrane region" description="Helical" evidence="9">
    <location>
        <begin position="48"/>
        <end position="68"/>
    </location>
</feature>
<evidence type="ECO:0000313" key="10">
    <source>
        <dbReference type="EMBL" id="PLR31497.1"/>
    </source>
</evidence>
<dbReference type="CDD" id="cd06579">
    <property type="entry name" value="TM_PBP1_transp_AraH_like"/>
    <property type="match status" value="1"/>
</dbReference>
<feature type="transmembrane region" description="Helical" evidence="9">
    <location>
        <begin position="280"/>
        <end position="296"/>
    </location>
</feature>
<dbReference type="Pfam" id="PF02653">
    <property type="entry name" value="BPD_transp_2"/>
    <property type="match status" value="1"/>
</dbReference>
<keyword evidence="6 9" id="KW-0812">Transmembrane</keyword>
<keyword evidence="7 9" id="KW-1133">Transmembrane helix</keyword>
<keyword evidence="11" id="KW-1185">Reference proteome</keyword>
<evidence type="ECO:0000256" key="1">
    <source>
        <dbReference type="ARBA" id="ARBA00004429"/>
    </source>
</evidence>
<dbReference type="PANTHER" id="PTHR32196:SF21">
    <property type="entry name" value="ABC TRANSPORTER PERMEASE PROTEIN YPHD-RELATED"/>
    <property type="match status" value="1"/>
</dbReference>
<feature type="transmembrane region" description="Helical" evidence="9">
    <location>
        <begin position="21"/>
        <end position="42"/>
    </location>
</feature>
<keyword evidence="8 9" id="KW-0472">Membrane</keyword>
<accession>A0A2N5DWC9</accession>
<comment type="subcellular location">
    <subcellularLocation>
        <location evidence="1">Cell inner membrane</location>
        <topology evidence="1">Multi-pass membrane protein</topology>
    </subcellularLocation>
</comment>
<comment type="caution">
    <text evidence="10">The sequence shown here is derived from an EMBL/GenBank/DDBJ whole genome shotgun (WGS) entry which is preliminary data.</text>
</comment>
<dbReference type="Proteomes" id="UP000234240">
    <property type="component" value="Unassembled WGS sequence"/>
</dbReference>
<evidence type="ECO:0000256" key="5">
    <source>
        <dbReference type="ARBA" id="ARBA00022519"/>
    </source>
</evidence>
<dbReference type="EMBL" id="PJZF01000025">
    <property type="protein sequence ID" value="PLR31497.1"/>
    <property type="molecule type" value="Genomic_DNA"/>
</dbReference>
<feature type="transmembrane region" description="Helical" evidence="9">
    <location>
        <begin position="221"/>
        <end position="243"/>
    </location>
</feature>
<gene>
    <name evidence="10" type="ORF">CYR55_20505</name>
</gene>
<feature type="transmembrane region" description="Helical" evidence="9">
    <location>
        <begin position="80"/>
        <end position="99"/>
    </location>
</feature>
<evidence type="ECO:0000256" key="8">
    <source>
        <dbReference type="ARBA" id="ARBA00023136"/>
    </source>
</evidence>
<evidence type="ECO:0000256" key="9">
    <source>
        <dbReference type="SAM" id="Phobius"/>
    </source>
</evidence>
<keyword evidence="4" id="KW-1003">Cell membrane</keyword>
<protein>
    <submittedName>
        <fullName evidence="10">ABC transporter permease</fullName>
    </submittedName>
</protein>
<feature type="transmembrane region" description="Helical" evidence="9">
    <location>
        <begin position="105"/>
        <end position="127"/>
    </location>
</feature>
<name>A0A2N5DWC9_9GAMM</name>
<reference evidence="10 11" key="1">
    <citation type="submission" date="2017-12" db="EMBL/GenBank/DDBJ databases">
        <title>Characterization of six clinical isolates of Enterochimera gen. nov., a novel genus of the Yersiniaciae family and the three species Enterochimera arupensis sp. nov., Enterochimera coloradensis sp. nov, and Enterochimera californica sp. nov.</title>
        <authorList>
            <person name="Rossi A."/>
            <person name="Fisher M."/>
        </authorList>
    </citation>
    <scope>NUCLEOTIDE SEQUENCE [LARGE SCALE GENOMIC DNA]</scope>
    <source>
        <strain evidence="11">2015-Iso6</strain>
    </source>
</reference>
<evidence type="ECO:0000256" key="6">
    <source>
        <dbReference type="ARBA" id="ARBA00022692"/>
    </source>
</evidence>
<keyword evidence="5" id="KW-0997">Cell inner membrane</keyword>
<dbReference type="PANTHER" id="PTHR32196">
    <property type="entry name" value="ABC TRANSPORTER PERMEASE PROTEIN YPHD-RELATED-RELATED"/>
    <property type="match status" value="1"/>
</dbReference>
<evidence type="ECO:0000256" key="7">
    <source>
        <dbReference type="ARBA" id="ARBA00022989"/>
    </source>
</evidence>
<feature type="transmembrane region" description="Helical" evidence="9">
    <location>
        <begin position="302"/>
        <end position="321"/>
    </location>
</feature>
<evidence type="ECO:0000256" key="3">
    <source>
        <dbReference type="ARBA" id="ARBA00022448"/>
    </source>
</evidence>
<dbReference type="InterPro" id="IPR001851">
    <property type="entry name" value="ABC_transp_permease"/>
</dbReference>